<sequence length="228" mass="25660">MDNSKPVSVPLGSHFKLSKKESPSTREEYAEMKKVPHASAIGSIIYAMVYTRPDIAQAVVVSQFMGDPGKQHWEAVKWILRYLRGTIEKVLCFNGKNVKLVGYVDTDLASNDLDGRRSTTGYVFTYGGDEASKEMVWLQSFLDELGKKNKNSILYSDSQSAIFLAKNLAFHSKTKHMELKYHYIQHLLEMKIVQLEKILGSENPADMFTKVMTLEKLKLCVASIGLGT</sequence>
<keyword evidence="2" id="KW-1185">Reference proteome</keyword>
<dbReference type="EMBL" id="JBEAFC010000007">
    <property type="protein sequence ID" value="KAL1549634.1"/>
    <property type="molecule type" value="Genomic_DNA"/>
</dbReference>
<dbReference type="Proteomes" id="UP001567538">
    <property type="component" value="Unassembled WGS sequence"/>
</dbReference>
<dbReference type="CDD" id="cd09272">
    <property type="entry name" value="RNase_HI_RT_Ty1"/>
    <property type="match status" value="1"/>
</dbReference>
<dbReference type="PANTHER" id="PTHR11439">
    <property type="entry name" value="GAG-POL-RELATED RETROTRANSPOSON"/>
    <property type="match status" value="1"/>
</dbReference>
<comment type="caution">
    <text evidence="1">The sequence shown here is derived from an EMBL/GenBank/DDBJ whole genome shotgun (WGS) entry which is preliminary data.</text>
</comment>
<accession>A0ABD1GZP8</accession>
<evidence type="ECO:0000313" key="2">
    <source>
        <dbReference type="Proteomes" id="UP001567538"/>
    </source>
</evidence>
<reference evidence="1 2" key="1">
    <citation type="submission" date="2024-06" db="EMBL/GenBank/DDBJ databases">
        <title>A chromosome level genome sequence of Diviner's sage (Salvia divinorum).</title>
        <authorList>
            <person name="Ford S.A."/>
            <person name="Ro D.-K."/>
            <person name="Ness R.W."/>
            <person name="Phillips M.A."/>
        </authorList>
    </citation>
    <scope>NUCLEOTIDE SEQUENCE [LARGE SCALE GENOMIC DNA]</scope>
    <source>
        <strain evidence="1">SAF-2024a</strain>
        <tissue evidence="1">Leaf</tissue>
    </source>
</reference>
<organism evidence="1 2">
    <name type="scientific">Salvia divinorum</name>
    <name type="common">Maria pastora</name>
    <name type="synonym">Diviner's sage</name>
    <dbReference type="NCBI Taxonomy" id="28513"/>
    <lineage>
        <taxon>Eukaryota</taxon>
        <taxon>Viridiplantae</taxon>
        <taxon>Streptophyta</taxon>
        <taxon>Embryophyta</taxon>
        <taxon>Tracheophyta</taxon>
        <taxon>Spermatophyta</taxon>
        <taxon>Magnoliopsida</taxon>
        <taxon>eudicotyledons</taxon>
        <taxon>Gunneridae</taxon>
        <taxon>Pentapetalae</taxon>
        <taxon>asterids</taxon>
        <taxon>lamiids</taxon>
        <taxon>Lamiales</taxon>
        <taxon>Lamiaceae</taxon>
        <taxon>Nepetoideae</taxon>
        <taxon>Mentheae</taxon>
        <taxon>Salviinae</taxon>
        <taxon>Salvia</taxon>
        <taxon>Salvia subgen. Calosphace</taxon>
    </lineage>
</organism>
<dbReference type="AlphaFoldDB" id="A0ABD1GZP8"/>
<evidence type="ECO:0000313" key="1">
    <source>
        <dbReference type="EMBL" id="KAL1549634.1"/>
    </source>
</evidence>
<gene>
    <name evidence="1" type="ORF">AAHA92_17713</name>
</gene>
<name>A0ABD1GZP8_SALDI</name>
<proteinExistence type="predicted"/>
<dbReference type="PANTHER" id="PTHR11439:SF467">
    <property type="entry name" value="INTEGRASE CATALYTIC DOMAIN-CONTAINING PROTEIN"/>
    <property type="match status" value="1"/>
</dbReference>
<protein>
    <submittedName>
        <fullName evidence="1">1,8-cineole synthase, chloroplastic-like</fullName>
    </submittedName>
</protein>